<keyword evidence="2" id="KW-1185">Reference proteome</keyword>
<gene>
    <name evidence="1" type="ORF">CSSPJE1EN2_LOCUS3348</name>
</gene>
<name>A0ABP1ACZ9_9BRYO</name>
<organism evidence="1 2">
    <name type="scientific">Sphagnum jensenii</name>
    <dbReference type="NCBI Taxonomy" id="128206"/>
    <lineage>
        <taxon>Eukaryota</taxon>
        <taxon>Viridiplantae</taxon>
        <taxon>Streptophyta</taxon>
        <taxon>Embryophyta</taxon>
        <taxon>Bryophyta</taxon>
        <taxon>Sphagnophytina</taxon>
        <taxon>Sphagnopsida</taxon>
        <taxon>Sphagnales</taxon>
        <taxon>Sphagnaceae</taxon>
        <taxon>Sphagnum</taxon>
    </lineage>
</organism>
<sequence>MMELATTALSGDVPHGTNSSIVQVAGLQCILSGLGWTPGPPFSELLKPEIVVPLLENLQLKECLVTYLPEVLQSGQMDFLQFGITANNFTSFFEAIEEQAGADVSDIKKEQRPNQDVMKEGQ</sequence>
<evidence type="ECO:0000313" key="2">
    <source>
        <dbReference type="Proteomes" id="UP001497522"/>
    </source>
</evidence>
<protein>
    <submittedName>
        <fullName evidence="1">Uncharacterized protein</fullName>
    </submittedName>
</protein>
<proteinExistence type="predicted"/>
<dbReference type="EMBL" id="OZ023712">
    <property type="protein sequence ID" value="CAK9860353.1"/>
    <property type="molecule type" value="Genomic_DNA"/>
</dbReference>
<dbReference type="Proteomes" id="UP001497522">
    <property type="component" value="Chromosome 11"/>
</dbReference>
<reference evidence="1" key="1">
    <citation type="submission" date="2024-03" db="EMBL/GenBank/DDBJ databases">
        <authorList>
            <consortium name="ELIXIR-Norway"/>
            <consortium name="Elixir Norway"/>
        </authorList>
    </citation>
    <scope>NUCLEOTIDE SEQUENCE</scope>
</reference>
<evidence type="ECO:0000313" key="1">
    <source>
        <dbReference type="EMBL" id="CAK9860353.1"/>
    </source>
</evidence>
<accession>A0ABP1ACZ9</accession>